<evidence type="ECO:0000313" key="2">
    <source>
        <dbReference type="EMBL" id="KDR83049.1"/>
    </source>
</evidence>
<organism evidence="2 3">
    <name type="scientific">Galerina marginata (strain CBS 339.88)</name>
    <dbReference type="NCBI Taxonomy" id="685588"/>
    <lineage>
        <taxon>Eukaryota</taxon>
        <taxon>Fungi</taxon>
        <taxon>Dikarya</taxon>
        <taxon>Basidiomycota</taxon>
        <taxon>Agaricomycotina</taxon>
        <taxon>Agaricomycetes</taxon>
        <taxon>Agaricomycetidae</taxon>
        <taxon>Agaricales</taxon>
        <taxon>Agaricineae</taxon>
        <taxon>Strophariaceae</taxon>
        <taxon>Galerina</taxon>
    </lineage>
</organism>
<proteinExistence type="predicted"/>
<accession>A0A067TT22</accession>
<dbReference type="HOGENOM" id="CLU_1970729_0_0_1"/>
<protein>
    <submittedName>
        <fullName evidence="2">Uncharacterized protein</fullName>
    </submittedName>
</protein>
<gene>
    <name evidence="2" type="ORF">GALMADRAFT_866563</name>
</gene>
<keyword evidence="3" id="KW-1185">Reference proteome</keyword>
<evidence type="ECO:0000256" key="1">
    <source>
        <dbReference type="SAM" id="MobiDB-lite"/>
    </source>
</evidence>
<name>A0A067TT22_GALM3</name>
<dbReference type="OrthoDB" id="3070842at2759"/>
<evidence type="ECO:0000313" key="3">
    <source>
        <dbReference type="Proteomes" id="UP000027222"/>
    </source>
</evidence>
<dbReference type="Proteomes" id="UP000027222">
    <property type="component" value="Unassembled WGS sequence"/>
</dbReference>
<reference evidence="3" key="1">
    <citation type="journal article" date="2014" name="Proc. Natl. Acad. Sci. U.S.A.">
        <title>Extensive sampling of basidiomycete genomes demonstrates inadequacy of the white-rot/brown-rot paradigm for wood decay fungi.</title>
        <authorList>
            <person name="Riley R."/>
            <person name="Salamov A.A."/>
            <person name="Brown D.W."/>
            <person name="Nagy L.G."/>
            <person name="Floudas D."/>
            <person name="Held B.W."/>
            <person name="Levasseur A."/>
            <person name="Lombard V."/>
            <person name="Morin E."/>
            <person name="Otillar R."/>
            <person name="Lindquist E.A."/>
            <person name="Sun H."/>
            <person name="LaButti K.M."/>
            <person name="Schmutz J."/>
            <person name="Jabbour D."/>
            <person name="Luo H."/>
            <person name="Baker S.E."/>
            <person name="Pisabarro A.G."/>
            <person name="Walton J.D."/>
            <person name="Blanchette R.A."/>
            <person name="Henrissat B."/>
            <person name="Martin F."/>
            <person name="Cullen D."/>
            <person name="Hibbett D.S."/>
            <person name="Grigoriev I.V."/>
        </authorList>
    </citation>
    <scope>NUCLEOTIDE SEQUENCE [LARGE SCALE GENOMIC DNA]</scope>
    <source>
        <strain evidence="3">CBS 339.88</strain>
    </source>
</reference>
<feature type="region of interest" description="Disordered" evidence="1">
    <location>
        <begin position="27"/>
        <end position="55"/>
    </location>
</feature>
<dbReference type="EMBL" id="KL142369">
    <property type="protein sequence ID" value="KDR83049.1"/>
    <property type="molecule type" value="Genomic_DNA"/>
</dbReference>
<dbReference type="AlphaFoldDB" id="A0A067TT22"/>
<sequence length="127" mass="13943">MYLPKAPAQAKARPGQARVLAFGPARTFVKPEPPQARPKPGLSGQARAGTSLVAKTTPTVQLTTCQRRSARCHPMVPRICRHVTARKPGWWASLPTICEVCRAATRTMCPHVSEQPTAQVWRTRHAT</sequence>